<dbReference type="OrthoDB" id="8178130at2759"/>
<dbReference type="EMBL" id="CAAALY010082947">
    <property type="protein sequence ID" value="VEL26817.1"/>
    <property type="molecule type" value="Genomic_DNA"/>
</dbReference>
<keyword evidence="2" id="KW-1185">Reference proteome</keyword>
<organism evidence="1 2">
    <name type="scientific">Protopolystoma xenopodis</name>
    <dbReference type="NCBI Taxonomy" id="117903"/>
    <lineage>
        <taxon>Eukaryota</taxon>
        <taxon>Metazoa</taxon>
        <taxon>Spiralia</taxon>
        <taxon>Lophotrochozoa</taxon>
        <taxon>Platyhelminthes</taxon>
        <taxon>Monogenea</taxon>
        <taxon>Polyopisthocotylea</taxon>
        <taxon>Polystomatidea</taxon>
        <taxon>Polystomatidae</taxon>
        <taxon>Protopolystoma</taxon>
    </lineage>
</organism>
<evidence type="ECO:0000313" key="2">
    <source>
        <dbReference type="Proteomes" id="UP000784294"/>
    </source>
</evidence>
<dbReference type="SUPFAM" id="SSF109885">
    <property type="entry name" value="I/LWEQ domain"/>
    <property type="match status" value="1"/>
</dbReference>
<accession>A0A3S5ARV0</accession>
<protein>
    <submittedName>
        <fullName evidence="1">Uncharacterized protein</fullName>
    </submittedName>
</protein>
<gene>
    <name evidence="1" type="ORF">PXEA_LOCUS20257</name>
</gene>
<dbReference type="InterPro" id="IPR035964">
    <property type="entry name" value="I/LWEQ_dom_sf"/>
</dbReference>
<proteinExistence type="predicted"/>
<reference evidence="1" key="1">
    <citation type="submission" date="2018-11" db="EMBL/GenBank/DDBJ databases">
        <authorList>
            <consortium name="Pathogen Informatics"/>
        </authorList>
    </citation>
    <scope>NUCLEOTIDE SEQUENCE</scope>
</reference>
<dbReference type="GO" id="GO:0003779">
    <property type="term" value="F:actin binding"/>
    <property type="evidence" value="ECO:0007669"/>
    <property type="project" value="InterPro"/>
</dbReference>
<dbReference type="Gene3D" id="1.20.1410.10">
    <property type="entry name" value="I/LWEQ domain"/>
    <property type="match status" value="1"/>
</dbReference>
<sequence length="48" mass="5333">MGSEFNVDETIWDQCCELMPATGLLVMKAKELQDELISTGKVAFQQIA</sequence>
<dbReference type="Proteomes" id="UP000784294">
    <property type="component" value="Unassembled WGS sequence"/>
</dbReference>
<evidence type="ECO:0000313" key="1">
    <source>
        <dbReference type="EMBL" id="VEL26817.1"/>
    </source>
</evidence>
<comment type="caution">
    <text evidence="1">The sequence shown here is derived from an EMBL/GenBank/DDBJ whole genome shotgun (WGS) entry which is preliminary data.</text>
</comment>
<dbReference type="AlphaFoldDB" id="A0A3S5ARV0"/>
<name>A0A3S5ARV0_9PLAT</name>